<feature type="compositionally biased region" description="Low complexity" evidence="1">
    <location>
        <begin position="12"/>
        <end position="23"/>
    </location>
</feature>
<proteinExistence type="predicted"/>
<protein>
    <recommendedName>
        <fullName evidence="4">Transcription factor 25</fullName>
    </recommendedName>
</protein>
<organism evidence="2 3">
    <name type="scientific">Vanilla planifolia</name>
    <name type="common">Vanilla</name>
    <dbReference type="NCBI Taxonomy" id="51239"/>
    <lineage>
        <taxon>Eukaryota</taxon>
        <taxon>Viridiplantae</taxon>
        <taxon>Streptophyta</taxon>
        <taxon>Embryophyta</taxon>
        <taxon>Tracheophyta</taxon>
        <taxon>Spermatophyta</taxon>
        <taxon>Magnoliopsida</taxon>
        <taxon>Liliopsida</taxon>
        <taxon>Asparagales</taxon>
        <taxon>Orchidaceae</taxon>
        <taxon>Vanilloideae</taxon>
        <taxon>Vanilleae</taxon>
        <taxon>Vanilla</taxon>
    </lineage>
</organism>
<evidence type="ECO:0008006" key="4">
    <source>
        <dbReference type="Google" id="ProtNLM"/>
    </source>
</evidence>
<name>A0A835QYF1_VANPL</name>
<gene>
    <name evidence="2" type="ORF">HPP92_013529</name>
</gene>
<feature type="compositionally biased region" description="Basic residues" evidence="1">
    <location>
        <begin position="85"/>
        <end position="98"/>
    </location>
</feature>
<dbReference type="Proteomes" id="UP000636800">
    <property type="component" value="Chromosome 6"/>
</dbReference>
<feature type="region of interest" description="Disordered" evidence="1">
    <location>
        <begin position="66"/>
        <end position="105"/>
    </location>
</feature>
<evidence type="ECO:0000313" key="2">
    <source>
        <dbReference type="EMBL" id="KAG0476688.1"/>
    </source>
</evidence>
<evidence type="ECO:0000256" key="1">
    <source>
        <dbReference type="SAM" id="MobiDB-lite"/>
    </source>
</evidence>
<accession>A0A835QYF1</accession>
<dbReference type="AlphaFoldDB" id="A0A835QYF1"/>
<dbReference type="InterPro" id="IPR006994">
    <property type="entry name" value="TCF25/Rqc1"/>
</dbReference>
<dbReference type="EMBL" id="JADCNL010000006">
    <property type="protein sequence ID" value="KAG0476688.1"/>
    <property type="molecule type" value="Genomic_DNA"/>
</dbReference>
<sequence>MSARLLRRVLQEQEQQLSSPSLRPETEDGADDEEHDSPPARASARKLFDLLGDQEDEGEVAEDIVENAERKLPEVSTSTDIVPGGHHKSKKKKKKKKEVQKAANAKTGDSLDSILEDLTINASHENCCNNAKVNNENVAATKKSVGSSILTLDLKYLKAENELRKIFGSRVVSSFESNQNKGNSRQLHGGRRAIHNLRRTILVTPLSYWPRWDGSLSMELIETKDGVHYFRYLHSAAYNHAQEAFEAAKSANDLNAIASILAHYPYHIESLLTFADLYKFSGEHQSSADVLAKCLFALECAWHPLFSPVQGNCRLKYIHDENKPFFTALFSHMRNLDRRGCHRSALEVCKLLLSLDNDDPKGTLFCIDYFSLRAQEYRWLENFAEDYRNDNSLWMFPNFSYSLAVSRFYIEHDVLSADSTEMTEKATSTELMKQALMLHPLVLRKLVDKAPLKDSIWSQLINCSFFGSAKAGSPTLEHLISIYVERSYLLWRYPDLQALLKEAALQVIESLKQSSSEAKDWACVRKEAFSSETNEYSHLLVSEFSDAIPTIPPEDLRQFMVGPQLHELHPEADGEANQHVAHVPREVTGRNAAVVLLESLLPWVHYGDRQGHEDHDQNMP</sequence>
<dbReference type="GO" id="GO:1990112">
    <property type="term" value="C:RQC complex"/>
    <property type="evidence" value="ECO:0007669"/>
    <property type="project" value="TreeGrafter"/>
</dbReference>
<feature type="region of interest" description="Disordered" evidence="1">
    <location>
        <begin position="1"/>
        <end position="45"/>
    </location>
</feature>
<dbReference type="PANTHER" id="PTHR22684:SF0">
    <property type="entry name" value="RIBOSOME QUALITY CONTROL COMPLEX SUBUNIT TCF25"/>
    <property type="match status" value="1"/>
</dbReference>
<comment type="caution">
    <text evidence="2">The sequence shown here is derived from an EMBL/GenBank/DDBJ whole genome shotgun (WGS) entry which is preliminary data.</text>
</comment>
<keyword evidence="3" id="KW-1185">Reference proteome</keyword>
<dbReference type="Pfam" id="PF04910">
    <property type="entry name" value="Tcf25"/>
    <property type="match status" value="1"/>
</dbReference>
<evidence type="ECO:0000313" key="3">
    <source>
        <dbReference type="Proteomes" id="UP000636800"/>
    </source>
</evidence>
<reference evidence="2 3" key="1">
    <citation type="journal article" date="2020" name="Nat. Food">
        <title>A phased Vanilla planifolia genome enables genetic improvement of flavour and production.</title>
        <authorList>
            <person name="Hasing T."/>
            <person name="Tang H."/>
            <person name="Brym M."/>
            <person name="Khazi F."/>
            <person name="Huang T."/>
            <person name="Chambers A.H."/>
        </authorList>
    </citation>
    <scope>NUCLEOTIDE SEQUENCE [LARGE SCALE GENOMIC DNA]</scope>
    <source>
        <tissue evidence="2">Leaf</tissue>
    </source>
</reference>
<dbReference type="PANTHER" id="PTHR22684">
    <property type="entry name" value="NULP1-RELATED"/>
    <property type="match status" value="1"/>
</dbReference>
<dbReference type="OrthoDB" id="784967at2759"/>